<evidence type="ECO:0000313" key="2">
    <source>
        <dbReference type="Proteomes" id="UP000009235"/>
    </source>
</evidence>
<dbReference type="Proteomes" id="UP000009235">
    <property type="component" value="Chromosome"/>
</dbReference>
<dbReference type="AlphaFoldDB" id="F6EKH6"/>
<dbReference type="EMBL" id="CP002786">
    <property type="protein sequence ID" value="AEF39147.1"/>
    <property type="molecule type" value="Genomic_DNA"/>
</dbReference>
<reference evidence="1 2" key="1">
    <citation type="journal article" date="2011" name="J. Bacteriol.">
        <title>Complete genome sequence of Amycolicicoccus subflavus DQS3-9A1T, an actinomycete isolated from crude oil-polluted soil.</title>
        <authorList>
            <person name="Cai M."/>
            <person name="Chen W.M."/>
            <person name="Nie Y."/>
            <person name="Chi C.Q."/>
            <person name="Wang Y.N."/>
            <person name="Tang Y.Q."/>
            <person name="Li G.Y."/>
            <person name="Wu X.L."/>
        </authorList>
    </citation>
    <scope>NUCLEOTIDE SEQUENCE [LARGE SCALE GENOMIC DNA]</scope>
    <source>
        <strain evidence="2">DSM 45089 / DQS3-9A1</strain>
    </source>
</reference>
<dbReference type="KEGG" id="asd:AS9A_0693"/>
<proteinExistence type="predicted"/>
<gene>
    <name evidence="1" type="ordered locus">AS9A_0693</name>
</gene>
<evidence type="ECO:0000313" key="1">
    <source>
        <dbReference type="EMBL" id="AEF39147.1"/>
    </source>
</evidence>
<organism evidence="1 2">
    <name type="scientific">Hoyosella subflava (strain DSM 45089 / JCM 17490 / NBRC 109087 / DQS3-9A1)</name>
    <name type="common">Amycolicicoccus subflavus</name>
    <dbReference type="NCBI Taxonomy" id="443218"/>
    <lineage>
        <taxon>Bacteria</taxon>
        <taxon>Bacillati</taxon>
        <taxon>Actinomycetota</taxon>
        <taxon>Actinomycetes</taxon>
        <taxon>Mycobacteriales</taxon>
        <taxon>Hoyosellaceae</taxon>
        <taxon>Hoyosella</taxon>
    </lineage>
</organism>
<sequence length="62" mass="6976">MNRNPACKIAGERPELVRQKFVRIGVSVSGGRLLLGDLPRRKDQGFRVVTSSVRNWPHYCPG</sequence>
<protein>
    <submittedName>
        <fullName evidence="1">Uncharacterized protein</fullName>
    </submittedName>
</protein>
<dbReference type="STRING" id="443218.AS9A_0693"/>
<dbReference type="HOGENOM" id="CLU_2893995_0_0_11"/>
<name>F6EKH6_HOYSD</name>
<keyword evidence="2" id="KW-1185">Reference proteome</keyword>
<accession>F6EKH6</accession>